<dbReference type="STRING" id="947166.A0A1D1UEV0"/>
<feature type="compositionally biased region" description="Basic and acidic residues" evidence="3">
    <location>
        <begin position="353"/>
        <end position="367"/>
    </location>
</feature>
<keyword evidence="1" id="KW-0433">Leucine-rich repeat</keyword>
<feature type="chain" id="PRO_5008897163" description="C-type lectin domain-containing protein" evidence="4">
    <location>
        <begin position="26"/>
        <end position="599"/>
    </location>
</feature>
<dbReference type="OrthoDB" id="10050871at2759"/>
<dbReference type="SMART" id="SM00034">
    <property type="entry name" value="CLECT"/>
    <property type="match status" value="1"/>
</dbReference>
<dbReference type="InterPro" id="IPR032675">
    <property type="entry name" value="LRR_dom_sf"/>
</dbReference>
<dbReference type="SUPFAM" id="SSF52058">
    <property type="entry name" value="L domain-like"/>
    <property type="match status" value="1"/>
</dbReference>
<dbReference type="CDD" id="cd00037">
    <property type="entry name" value="CLECT"/>
    <property type="match status" value="1"/>
</dbReference>
<dbReference type="Pfam" id="PF13855">
    <property type="entry name" value="LRR_8"/>
    <property type="match status" value="2"/>
</dbReference>
<dbReference type="PROSITE" id="PS50041">
    <property type="entry name" value="C_TYPE_LECTIN_2"/>
    <property type="match status" value="1"/>
</dbReference>
<organism evidence="6 7">
    <name type="scientific">Ramazzottius varieornatus</name>
    <name type="common">Water bear</name>
    <name type="synonym">Tardigrade</name>
    <dbReference type="NCBI Taxonomy" id="947166"/>
    <lineage>
        <taxon>Eukaryota</taxon>
        <taxon>Metazoa</taxon>
        <taxon>Ecdysozoa</taxon>
        <taxon>Tardigrada</taxon>
        <taxon>Eutardigrada</taxon>
        <taxon>Parachela</taxon>
        <taxon>Hypsibioidea</taxon>
        <taxon>Ramazzottiidae</taxon>
        <taxon>Ramazzottius</taxon>
    </lineage>
</organism>
<keyword evidence="2" id="KW-0677">Repeat</keyword>
<dbReference type="InterPro" id="IPR001304">
    <property type="entry name" value="C-type_lectin-like"/>
</dbReference>
<dbReference type="Gene3D" id="3.80.10.10">
    <property type="entry name" value="Ribonuclease Inhibitor"/>
    <property type="match status" value="1"/>
</dbReference>
<evidence type="ECO:0000256" key="3">
    <source>
        <dbReference type="SAM" id="MobiDB-lite"/>
    </source>
</evidence>
<dbReference type="Pfam" id="PF00059">
    <property type="entry name" value="Lectin_C"/>
    <property type="match status" value="1"/>
</dbReference>
<proteinExistence type="predicted"/>
<feature type="signal peptide" evidence="4">
    <location>
        <begin position="1"/>
        <end position="25"/>
    </location>
</feature>
<accession>A0A1D1UEV0</accession>
<feature type="region of interest" description="Disordered" evidence="3">
    <location>
        <begin position="334"/>
        <end position="406"/>
    </location>
</feature>
<comment type="caution">
    <text evidence="6">The sequence shown here is derived from an EMBL/GenBank/DDBJ whole genome shotgun (WGS) entry which is preliminary data.</text>
</comment>
<evidence type="ECO:0000259" key="5">
    <source>
        <dbReference type="PROSITE" id="PS50041"/>
    </source>
</evidence>
<evidence type="ECO:0000313" key="7">
    <source>
        <dbReference type="Proteomes" id="UP000186922"/>
    </source>
</evidence>
<feature type="compositionally biased region" description="Basic and acidic residues" evidence="3">
    <location>
        <begin position="393"/>
        <end position="406"/>
    </location>
</feature>
<dbReference type="PROSITE" id="PS51450">
    <property type="entry name" value="LRR"/>
    <property type="match status" value="2"/>
</dbReference>
<keyword evidence="4" id="KW-0732">Signal</keyword>
<gene>
    <name evidence="6" type="primary">RvY_00774-1</name>
    <name evidence="6" type="synonym">RvY_00774.1</name>
    <name evidence="6" type="ORF">RvY_00774</name>
</gene>
<reference evidence="6 7" key="1">
    <citation type="journal article" date="2016" name="Nat. Commun.">
        <title>Extremotolerant tardigrade genome and improved radiotolerance of human cultured cells by tardigrade-unique protein.</title>
        <authorList>
            <person name="Hashimoto T."/>
            <person name="Horikawa D.D."/>
            <person name="Saito Y."/>
            <person name="Kuwahara H."/>
            <person name="Kozuka-Hata H."/>
            <person name="Shin-I T."/>
            <person name="Minakuchi Y."/>
            <person name="Ohishi K."/>
            <person name="Motoyama A."/>
            <person name="Aizu T."/>
            <person name="Enomoto A."/>
            <person name="Kondo K."/>
            <person name="Tanaka S."/>
            <person name="Hara Y."/>
            <person name="Koshikawa S."/>
            <person name="Sagara H."/>
            <person name="Miura T."/>
            <person name="Yokobori S."/>
            <person name="Miyagawa K."/>
            <person name="Suzuki Y."/>
            <person name="Kubo T."/>
            <person name="Oyama M."/>
            <person name="Kohara Y."/>
            <person name="Fujiyama A."/>
            <person name="Arakawa K."/>
            <person name="Katayama T."/>
            <person name="Toyoda A."/>
            <person name="Kunieda T."/>
        </authorList>
    </citation>
    <scope>NUCLEOTIDE SEQUENCE [LARGE SCALE GENOMIC DNA]</scope>
    <source>
        <strain evidence="6 7">YOKOZUNA-1</strain>
    </source>
</reference>
<dbReference type="AlphaFoldDB" id="A0A1D1UEV0"/>
<keyword evidence="7" id="KW-1185">Reference proteome</keyword>
<dbReference type="Proteomes" id="UP000186922">
    <property type="component" value="Unassembled WGS sequence"/>
</dbReference>
<dbReference type="InterPro" id="IPR016186">
    <property type="entry name" value="C-type_lectin-like/link_sf"/>
</dbReference>
<evidence type="ECO:0000256" key="4">
    <source>
        <dbReference type="SAM" id="SignalP"/>
    </source>
</evidence>
<evidence type="ECO:0000256" key="2">
    <source>
        <dbReference type="ARBA" id="ARBA00022737"/>
    </source>
</evidence>
<evidence type="ECO:0000256" key="1">
    <source>
        <dbReference type="ARBA" id="ARBA00022614"/>
    </source>
</evidence>
<dbReference type="SMART" id="SM00369">
    <property type="entry name" value="LRR_TYP"/>
    <property type="match status" value="6"/>
</dbReference>
<name>A0A1D1UEV0_RAMVA</name>
<protein>
    <recommendedName>
        <fullName evidence="5">C-type lectin domain-containing protein</fullName>
    </recommendedName>
</protein>
<sequence length="599" mass="66301">MLRRYFLEYFLLTLLVLLQLHCSNAQQHHNCPLGCKCDFENGFKRVRCEVSSSSVNINFNELDSDIQFLEVLPRQRGRTDAFGPSLPDAFGSDFPQLRRLVIRNNGIQRIPVATARQLGNLITLDLVGNDIKDLRDLSLDNFPKLETLQLSNNGIAQVSDELRALRDLKQLALNTNQIRSISSGAFNGLPFLERIELRNNRLQDLPSNVFDSNIRLNYIDLRSNELTTVPRGVQSLLGLVSLLLDDNKISTVPGQLVQAWRSSEVLDDVSLFNNPLQCDDSLNEYVTWTKTSDGFKKACDVSAVRGQEPTSGRAKCPVCAGPRSFAGQTVDAVDARGGPAQSDRPSSGSSDRFAIRDRDRERERDRPSSGSSSTDFVSFQVVDSPRAPANFNPRRDTSRPGITRAEEGTLAKLKQYMPGAGVRCGREKCYFFNAKGTREWSTAEFTCQNIGLDLVEIASSAEQKEVMSFLVDVVKEDPKRSSMSRGWWIGFKYDPRQRAAVSATTGRTASFTNWAQGQPNNFAPREECVEMWDTGDWADGQCTLSVENQFICQSSLSVGRGLASQNTALRGDPRRSPASGSSSSGGGLGFDTVSFTVIN</sequence>
<dbReference type="SUPFAM" id="SSF56436">
    <property type="entry name" value="C-type lectin-like"/>
    <property type="match status" value="1"/>
</dbReference>
<dbReference type="InterPro" id="IPR001611">
    <property type="entry name" value="Leu-rich_rpt"/>
</dbReference>
<evidence type="ECO:0000313" key="6">
    <source>
        <dbReference type="EMBL" id="GAU88001.1"/>
    </source>
</evidence>
<dbReference type="Gene3D" id="3.10.100.10">
    <property type="entry name" value="Mannose-Binding Protein A, subunit A"/>
    <property type="match status" value="1"/>
</dbReference>
<dbReference type="InterPro" id="IPR016187">
    <property type="entry name" value="CTDL_fold"/>
</dbReference>
<dbReference type="EMBL" id="BDGG01000001">
    <property type="protein sequence ID" value="GAU88001.1"/>
    <property type="molecule type" value="Genomic_DNA"/>
</dbReference>
<dbReference type="InterPro" id="IPR003591">
    <property type="entry name" value="Leu-rich_rpt_typical-subtyp"/>
</dbReference>
<dbReference type="PANTHER" id="PTHR24366">
    <property type="entry name" value="IG(IMMUNOGLOBULIN) AND LRR(LEUCINE RICH REPEAT) DOMAINS"/>
    <property type="match status" value="1"/>
</dbReference>
<feature type="domain" description="C-type lectin" evidence="5">
    <location>
        <begin position="425"/>
        <end position="542"/>
    </location>
</feature>